<keyword evidence="2" id="KW-0472">Membrane</keyword>
<dbReference type="KEGG" id="thei:K1720_01630"/>
<dbReference type="RefSeq" id="WP_251949494.1">
    <property type="nucleotide sequence ID" value="NZ_CP080572.1"/>
</dbReference>
<dbReference type="EMBL" id="CP080572">
    <property type="protein sequence ID" value="USH00204.1"/>
    <property type="molecule type" value="Genomic_DNA"/>
</dbReference>
<feature type="region of interest" description="Disordered" evidence="1">
    <location>
        <begin position="453"/>
        <end position="486"/>
    </location>
</feature>
<accession>A0A9E7SCM9</accession>
<protein>
    <submittedName>
        <fullName evidence="3">Uncharacterized protein</fullName>
    </submittedName>
</protein>
<dbReference type="GeneID" id="72777003"/>
<proteinExistence type="predicted"/>
<feature type="compositionally biased region" description="Basic and acidic residues" evidence="1">
    <location>
        <begin position="538"/>
        <end position="552"/>
    </location>
</feature>
<name>A0A9E7SCM9_9EURY</name>
<feature type="transmembrane region" description="Helical" evidence="2">
    <location>
        <begin position="492"/>
        <end position="512"/>
    </location>
</feature>
<reference evidence="3 4" key="1">
    <citation type="submission" date="2021-08" db="EMBL/GenBank/DDBJ databases">
        <title>Thermococcus onnuriiensis IOH2.</title>
        <authorList>
            <person name="Park Y.-J."/>
        </authorList>
    </citation>
    <scope>NUCLEOTIDE SEQUENCE [LARGE SCALE GENOMIC DNA]</scope>
    <source>
        <strain evidence="3 4">IOH2</strain>
    </source>
</reference>
<evidence type="ECO:0000256" key="2">
    <source>
        <dbReference type="SAM" id="Phobius"/>
    </source>
</evidence>
<feature type="compositionally biased region" description="Low complexity" evidence="1">
    <location>
        <begin position="464"/>
        <end position="483"/>
    </location>
</feature>
<feature type="region of interest" description="Disordered" evidence="1">
    <location>
        <begin position="517"/>
        <end position="552"/>
    </location>
</feature>
<dbReference type="AlphaFoldDB" id="A0A9E7SCM9"/>
<keyword evidence="4" id="KW-1185">Reference proteome</keyword>
<evidence type="ECO:0000313" key="4">
    <source>
        <dbReference type="Proteomes" id="UP001056425"/>
    </source>
</evidence>
<organism evidence="3 4">
    <name type="scientific">Thermococcus argininiproducens</name>
    <dbReference type="NCBI Taxonomy" id="2866384"/>
    <lineage>
        <taxon>Archaea</taxon>
        <taxon>Methanobacteriati</taxon>
        <taxon>Methanobacteriota</taxon>
        <taxon>Thermococci</taxon>
        <taxon>Thermococcales</taxon>
        <taxon>Thermococcaceae</taxon>
        <taxon>Thermococcus</taxon>
    </lineage>
</organism>
<dbReference type="Proteomes" id="UP001056425">
    <property type="component" value="Chromosome"/>
</dbReference>
<dbReference type="Gene3D" id="2.60.40.10">
    <property type="entry name" value="Immunoglobulins"/>
    <property type="match status" value="1"/>
</dbReference>
<evidence type="ECO:0000256" key="1">
    <source>
        <dbReference type="SAM" id="MobiDB-lite"/>
    </source>
</evidence>
<feature type="compositionally biased region" description="Basic residues" evidence="1">
    <location>
        <begin position="517"/>
        <end position="537"/>
    </location>
</feature>
<keyword evidence="2" id="KW-0812">Transmembrane</keyword>
<keyword evidence="2" id="KW-1133">Transmembrane helix</keyword>
<gene>
    <name evidence="3" type="ORF">K1720_01630</name>
</gene>
<evidence type="ECO:0000313" key="3">
    <source>
        <dbReference type="EMBL" id="USH00204.1"/>
    </source>
</evidence>
<dbReference type="InterPro" id="IPR013783">
    <property type="entry name" value="Ig-like_fold"/>
</dbReference>
<sequence length="552" mass="62888">MRRKLIVLIVLLLITSMVSSQTLLFSTLEEKIVVISGDYKEGTLTLINNADKDFQIVTFRRYYVLDSKNNEISGITLEIYKPDGEPLSTGVLYTYWKSGEERTLRYKIYVNESVKPGTYTLFMVLWGFLSSGDLRVIQIPVTLEITDVPLMFKEAFVEVKERSVKTNRILTGETIVIYSTVHNLKNSPVSINGTAYLEKNGKRYLKTDIAMNLTPGDNSLQVEIPIPYDLQAGEYRLIYKLEYSKGTYLFSKVFYITFGVDLTAISLEKTEVMEDEKNTLYLTLFSERDIVVNYTIEVYGVNNELLHNSTKAIKIEKGSTIIQDEIPSLSPGSKKIMSKISFGKITLDQGSISYNVLAYPQIENILYKEISLNENKATVQFSITLSNANSKEVVTKLSYRFFRPNETIHKGSRDLSLSPGENYVNITLELPIGEKIYYEFSLIQNNKEQKISGDLEIKPPAPPTSTFSQSSTPLTSTTNTTIPTPAPQQRNILTYIAILLIIIFLVLLILYLKPAPSKKRRERPKPKRRSPIGKFKRPKEPEIKEYRELPKK</sequence>